<protein>
    <submittedName>
        <fullName evidence="2">Uncharacterized protein</fullName>
    </submittedName>
</protein>
<keyword evidence="1" id="KW-0812">Transmembrane</keyword>
<dbReference type="Proteomes" id="UP000006729">
    <property type="component" value="Chromosome 12"/>
</dbReference>
<name>A0A2K1YA92_POPTR</name>
<proteinExistence type="predicted"/>
<accession>A0A2K1YA92</accession>
<sequence>MGNMIMLFTTKCLFFCFVYFRSVYFFAYQLLDSFFIFLHCLSCWLLHHQFRFFSPLFIASLIIIFCLFSYASIINLCGPFVFSRFVELF</sequence>
<evidence type="ECO:0000313" key="3">
    <source>
        <dbReference type="Proteomes" id="UP000006729"/>
    </source>
</evidence>
<organism evidence="2 3">
    <name type="scientific">Populus trichocarpa</name>
    <name type="common">Western balsam poplar</name>
    <name type="synonym">Populus balsamifera subsp. trichocarpa</name>
    <dbReference type="NCBI Taxonomy" id="3694"/>
    <lineage>
        <taxon>Eukaryota</taxon>
        <taxon>Viridiplantae</taxon>
        <taxon>Streptophyta</taxon>
        <taxon>Embryophyta</taxon>
        <taxon>Tracheophyta</taxon>
        <taxon>Spermatophyta</taxon>
        <taxon>Magnoliopsida</taxon>
        <taxon>eudicotyledons</taxon>
        <taxon>Gunneridae</taxon>
        <taxon>Pentapetalae</taxon>
        <taxon>rosids</taxon>
        <taxon>fabids</taxon>
        <taxon>Malpighiales</taxon>
        <taxon>Salicaceae</taxon>
        <taxon>Saliceae</taxon>
        <taxon>Populus</taxon>
    </lineage>
</organism>
<dbReference type="AlphaFoldDB" id="A0A2K1YA92"/>
<evidence type="ECO:0000256" key="1">
    <source>
        <dbReference type="SAM" id="Phobius"/>
    </source>
</evidence>
<reference evidence="2 3" key="1">
    <citation type="journal article" date="2006" name="Science">
        <title>The genome of black cottonwood, Populus trichocarpa (Torr. &amp; Gray).</title>
        <authorList>
            <person name="Tuskan G.A."/>
            <person name="Difazio S."/>
            <person name="Jansson S."/>
            <person name="Bohlmann J."/>
            <person name="Grigoriev I."/>
            <person name="Hellsten U."/>
            <person name="Putnam N."/>
            <person name="Ralph S."/>
            <person name="Rombauts S."/>
            <person name="Salamov A."/>
            <person name="Schein J."/>
            <person name="Sterck L."/>
            <person name="Aerts A."/>
            <person name="Bhalerao R.R."/>
            <person name="Bhalerao R.P."/>
            <person name="Blaudez D."/>
            <person name="Boerjan W."/>
            <person name="Brun A."/>
            <person name="Brunner A."/>
            <person name="Busov V."/>
            <person name="Campbell M."/>
            <person name="Carlson J."/>
            <person name="Chalot M."/>
            <person name="Chapman J."/>
            <person name="Chen G.L."/>
            <person name="Cooper D."/>
            <person name="Coutinho P.M."/>
            <person name="Couturier J."/>
            <person name="Covert S."/>
            <person name="Cronk Q."/>
            <person name="Cunningham R."/>
            <person name="Davis J."/>
            <person name="Degroeve S."/>
            <person name="Dejardin A."/>
            <person name="Depamphilis C."/>
            <person name="Detter J."/>
            <person name="Dirks B."/>
            <person name="Dubchak I."/>
            <person name="Duplessis S."/>
            <person name="Ehlting J."/>
            <person name="Ellis B."/>
            <person name="Gendler K."/>
            <person name="Goodstein D."/>
            <person name="Gribskov M."/>
            <person name="Grimwood J."/>
            <person name="Groover A."/>
            <person name="Gunter L."/>
            <person name="Hamberger B."/>
            <person name="Heinze B."/>
            <person name="Helariutta Y."/>
            <person name="Henrissat B."/>
            <person name="Holligan D."/>
            <person name="Holt R."/>
            <person name="Huang W."/>
            <person name="Islam-Faridi N."/>
            <person name="Jones S."/>
            <person name="Jones-Rhoades M."/>
            <person name="Jorgensen R."/>
            <person name="Joshi C."/>
            <person name="Kangasjarvi J."/>
            <person name="Karlsson J."/>
            <person name="Kelleher C."/>
            <person name="Kirkpatrick R."/>
            <person name="Kirst M."/>
            <person name="Kohler A."/>
            <person name="Kalluri U."/>
            <person name="Larimer F."/>
            <person name="Leebens-Mack J."/>
            <person name="Leple J.C."/>
            <person name="Locascio P."/>
            <person name="Lou Y."/>
            <person name="Lucas S."/>
            <person name="Martin F."/>
            <person name="Montanini B."/>
            <person name="Napoli C."/>
            <person name="Nelson D.R."/>
            <person name="Nelson C."/>
            <person name="Nieminen K."/>
            <person name="Nilsson O."/>
            <person name="Pereda V."/>
            <person name="Peter G."/>
            <person name="Philippe R."/>
            <person name="Pilate G."/>
            <person name="Poliakov A."/>
            <person name="Razumovskaya J."/>
            <person name="Richardson P."/>
            <person name="Rinaldi C."/>
            <person name="Ritland K."/>
            <person name="Rouze P."/>
            <person name="Ryaboy D."/>
            <person name="Schmutz J."/>
            <person name="Schrader J."/>
            <person name="Segerman B."/>
            <person name="Shin H."/>
            <person name="Siddiqui A."/>
            <person name="Sterky F."/>
            <person name="Terry A."/>
            <person name="Tsai C.J."/>
            <person name="Uberbacher E."/>
            <person name="Unneberg P."/>
            <person name="Vahala J."/>
            <person name="Wall K."/>
            <person name="Wessler S."/>
            <person name="Yang G."/>
            <person name="Yin T."/>
            <person name="Douglas C."/>
            <person name="Marra M."/>
            <person name="Sandberg G."/>
            <person name="Van de Peer Y."/>
            <person name="Rokhsar D."/>
        </authorList>
    </citation>
    <scope>NUCLEOTIDE SEQUENCE [LARGE SCALE GENOMIC DNA]</scope>
    <source>
        <strain evidence="3">cv. Nisqually</strain>
    </source>
</reference>
<dbReference type="EMBL" id="CM009301">
    <property type="protein sequence ID" value="PNT09947.1"/>
    <property type="molecule type" value="Genomic_DNA"/>
</dbReference>
<keyword evidence="1" id="KW-1133">Transmembrane helix</keyword>
<feature type="transmembrane region" description="Helical" evidence="1">
    <location>
        <begin position="57"/>
        <end position="82"/>
    </location>
</feature>
<evidence type="ECO:0000313" key="2">
    <source>
        <dbReference type="EMBL" id="PNT09947.1"/>
    </source>
</evidence>
<keyword evidence="3" id="KW-1185">Reference proteome</keyword>
<dbReference type="InParanoid" id="A0A2K1YA92"/>
<feature type="transmembrane region" description="Helical" evidence="1">
    <location>
        <begin position="12"/>
        <end position="37"/>
    </location>
</feature>
<keyword evidence="1" id="KW-0472">Membrane</keyword>
<gene>
    <name evidence="2" type="ORF">POPTR_012G072900</name>
</gene>